<dbReference type="GO" id="GO:0005886">
    <property type="term" value="C:plasma membrane"/>
    <property type="evidence" value="ECO:0007669"/>
    <property type="project" value="TreeGrafter"/>
</dbReference>
<dbReference type="PROSITE" id="PS50850">
    <property type="entry name" value="MFS"/>
    <property type="match status" value="1"/>
</dbReference>
<feature type="transmembrane region" description="Helical" evidence="5">
    <location>
        <begin position="377"/>
        <end position="396"/>
    </location>
</feature>
<feature type="transmembrane region" description="Helical" evidence="5">
    <location>
        <begin position="154"/>
        <end position="174"/>
    </location>
</feature>
<organism evidence="7 8">
    <name type="scientific">Debaryomyces fabryi</name>
    <dbReference type="NCBI Taxonomy" id="58627"/>
    <lineage>
        <taxon>Eukaryota</taxon>
        <taxon>Fungi</taxon>
        <taxon>Dikarya</taxon>
        <taxon>Ascomycota</taxon>
        <taxon>Saccharomycotina</taxon>
        <taxon>Pichiomycetes</taxon>
        <taxon>Debaryomycetaceae</taxon>
        <taxon>Debaryomyces</taxon>
    </lineage>
</organism>
<reference evidence="7 8" key="1">
    <citation type="submission" date="2015-11" db="EMBL/GenBank/DDBJ databases">
        <title>The genome of Debaryomyces fabryi.</title>
        <authorList>
            <person name="Tafer H."/>
            <person name="Lopandic K."/>
        </authorList>
    </citation>
    <scope>NUCLEOTIDE SEQUENCE [LARGE SCALE GENOMIC DNA]</scope>
    <source>
        <strain evidence="7 8">CBS 789</strain>
    </source>
</reference>
<comment type="caution">
    <text evidence="7">The sequence shown here is derived from an EMBL/GenBank/DDBJ whole genome shotgun (WGS) entry which is preliminary data.</text>
</comment>
<dbReference type="PANTHER" id="PTHR23508:SF10">
    <property type="entry name" value="CARBOXYLIC ACID TRANSPORTER PROTEIN HOMOLOG"/>
    <property type="match status" value="1"/>
</dbReference>
<dbReference type="OrthoDB" id="5296287at2759"/>
<feature type="transmembrane region" description="Helical" evidence="5">
    <location>
        <begin position="408"/>
        <end position="433"/>
    </location>
</feature>
<name>A0A0V1Q336_9ASCO</name>
<feature type="transmembrane region" description="Helical" evidence="5">
    <location>
        <begin position="100"/>
        <end position="122"/>
    </location>
</feature>
<accession>A0A0V1Q336</accession>
<proteinExistence type="predicted"/>
<dbReference type="CDD" id="cd17316">
    <property type="entry name" value="MFS_SV2_like"/>
    <property type="match status" value="1"/>
</dbReference>
<sequence length="524" mass="58728">MADTIKYIKEDGKPDLSRASIVDYFKTRASTLFDLPMNRDDTPVWKRLNPVPGLSEMTWTNWSFYGLGFFAWVVDSMDFFCVSASASEMAHTLGVDITEITWGVTLVLMLRSVGAVIFGILSDRYGRKWPFIACCLLFVVLEIGTGFVQTYQQFLGVRAIFGIAMGGMYGNAAATALEDQPEKARSILSGLFLPGYNFGYLLAVVFFRAFEGTYKGDQGWRALFWFSAGLPLILICWRLCHGESAAFTKLKEKRRLEANKDLEHNSSVKKLKTQVRLVFRTEWLMFIYLVILMSGYNFMSHGSQDLYPTLLVKQHNVGPDKKTVLMVVVNLGAMAGGLFFGQMTELLGRRLTIIMCCIMGGAFIYPSFFSNNLDTMTGGYFFLCFATMGAWGVAPLHLMELVNKDNRVFLSGIVYQLGNLASSASSTIEAQIGTRFPLDKNDPTSDAYDYGKVMGIFCAAVYAFMIVAIFFGPERFHRALISPDDEIEEVQDVDDNSSINLLFKQKPEVIHKDTLVFIDVSKVN</sequence>
<gene>
    <name evidence="7" type="ORF">AC631_01367</name>
</gene>
<feature type="domain" description="Major facilitator superfamily (MFS) profile" evidence="6">
    <location>
        <begin position="64"/>
        <end position="476"/>
    </location>
</feature>
<keyword evidence="2 5" id="KW-0812">Transmembrane</keyword>
<evidence type="ECO:0000256" key="1">
    <source>
        <dbReference type="ARBA" id="ARBA00004141"/>
    </source>
</evidence>
<feature type="transmembrane region" description="Helical" evidence="5">
    <location>
        <begin position="347"/>
        <end position="365"/>
    </location>
</feature>
<dbReference type="Pfam" id="PF00083">
    <property type="entry name" value="Sugar_tr"/>
    <property type="match status" value="1"/>
</dbReference>
<dbReference type="Proteomes" id="UP000054251">
    <property type="component" value="Unassembled WGS sequence"/>
</dbReference>
<dbReference type="GeneID" id="26838376"/>
<evidence type="ECO:0000313" key="7">
    <source>
        <dbReference type="EMBL" id="KSA02887.1"/>
    </source>
</evidence>
<dbReference type="AlphaFoldDB" id="A0A0V1Q336"/>
<feature type="transmembrane region" description="Helical" evidence="5">
    <location>
        <begin position="222"/>
        <end position="240"/>
    </location>
</feature>
<comment type="subcellular location">
    <subcellularLocation>
        <location evidence="1">Membrane</location>
        <topology evidence="1">Multi-pass membrane protein</topology>
    </subcellularLocation>
</comment>
<feature type="transmembrane region" description="Helical" evidence="5">
    <location>
        <begin position="277"/>
        <end position="299"/>
    </location>
</feature>
<feature type="transmembrane region" description="Helical" evidence="5">
    <location>
        <begin position="186"/>
        <end position="210"/>
    </location>
</feature>
<dbReference type="InterPro" id="IPR036259">
    <property type="entry name" value="MFS_trans_sf"/>
</dbReference>
<feature type="transmembrane region" description="Helical" evidence="5">
    <location>
        <begin position="323"/>
        <end position="340"/>
    </location>
</feature>
<dbReference type="SUPFAM" id="SSF103473">
    <property type="entry name" value="MFS general substrate transporter"/>
    <property type="match status" value="1"/>
</dbReference>
<evidence type="ECO:0000256" key="3">
    <source>
        <dbReference type="ARBA" id="ARBA00022989"/>
    </source>
</evidence>
<feature type="transmembrane region" description="Helical" evidence="5">
    <location>
        <begin position="129"/>
        <end position="148"/>
    </location>
</feature>
<dbReference type="GO" id="GO:0015355">
    <property type="term" value="F:secondary active monocarboxylate transmembrane transporter activity"/>
    <property type="evidence" value="ECO:0007669"/>
    <property type="project" value="TreeGrafter"/>
</dbReference>
<dbReference type="InterPro" id="IPR020846">
    <property type="entry name" value="MFS_dom"/>
</dbReference>
<evidence type="ECO:0000256" key="5">
    <source>
        <dbReference type="SAM" id="Phobius"/>
    </source>
</evidence>
<dbReference type="InterPro" id="IPR005828">
    <property type="entry name" value="MFS_sugar_transport-like"/>
</dbReference>
<protein>
    <recommendedName>
        <fullName evidence="6">Major facilitator superfamily (MFS) profile domain-containing protein</fullName>
    </recommendedName>
</protein>
<evidence type="ECO:0000256" key="4">
    <source>
        <dbReference type="ARBA" id="ARBA00023136"/>
    </source>
</evidence>
<evidence type="ECO:0000259" key="6">
    <source>
        <dbReference type="PROSITE" id="PS50850"/>
    </source>
</evidence>
<dbReference type="EMBL" id="LMYN01000018">
    <property type="protein sequence ID" value="KSA02887.1"/>
    <property type="molecule type" value="Genomic_DNA"/>
</dbReference>
<keyword evidence="8" id="KW-1185">Reference proteome</keyword>
<keyword evidence="4 5" id="KW-0472">Membrane</keyword>
<evidence type="ECO:0000256" key="2">
    <source>
        <dbReference type="ARBA" id="ARBA00022692"/>
    </source>
</evidence>
<feature type="transmembrane region" description="Helical" evidence="5">
    <location>
        <begin position="62"/>
        <end position="80"/>
    </location>
</feature>
<evidence type="ECO:0000313" key="8">
    <source>
        <dbReference type="Proteomes" id="UP000054251"/>
    </source>
</evidence>
<dbReference type="RefSeq" id="XP_015468989.1">
    <property type="nucleotide sequence ID" value="XM_015610197.1"/>
</dbReference>
<feature type="transmembrane region" description="Helical" evidence="5">
    <location>
        <begin position="453"/>
        <end position="472"/>
    </location>
</feature>
<keyword evidence="3 5" id="KW-1133">Transmembrane helix</keyword>
<dbReference type="Gene3D" id="1.20.1250.20">
    <property type="entry name" value="MFS general substrate transporter like domains"/>
    <property type="match status" value="2"/>
</dbReference>
<dbReference type="GO" id="GO:0035879">
    <property type="term" value="P:plasma membrane lactate transport"/>
    <property type="evidence" value="ECO:0007669"/>
    <property type="project" value="TreeGrafter"/>
</dbReference>
<dbReference type="PANTHER" id="PTHR23508">
    <property type="entry name" value="CARBOXYLIC ACID TRANSPORTER PROTEIN HOMOLOG"/>
    <property type="match status" value="1"/>
</dbReference>